<sequence length="217" mass="23450">MHHGELHSMNDALGAHLPLIAAQLNVRAMLTTQPLVGNVPPERDTTDADATANKETTPVFPSIINSSLLAISTCPSQTALKPPPPAVLPCIEFILMVYAQNERTLARLPTMRPLSVVNSLLVIATHPSQTALNPPSFAVWPALDLFSWCRHTMKGSWHDCQQGDEGKQISTTRIYSTDAPGQHAPSILSSSLLAIAICPYQTALNLPALTRLPFSHP</sequence>
<organism evidence="1">
    <name type="scientific">Psilocybe cubensis</name>
    <name type="common">Psychedelic mushroom</name>
    <name type="synonym">Stropharia cubensis</name>
    <dbReference type="NCBI Taxonomy" id="181762"/>
    <lineage>
        <taxon>Eukaryota</taxon>
        <taxon>Fungi</taxon>
        <taxon>Dikarya</taxon>
        <taxon>Basidiomycota</taxon>
        <taxon>Agaricomycotina</taxon>
        <taxon>Agaricomycetes</taxon>
        <taxon>Agaricomycetidae</taxon>
        <taxon>Agaricales</taxon>
        <taxon>Agaricineae</taxon>
        <taxon>Strophariaceae</taxon>
        <taxon>Psilocybe</taxon>
    </lineage>
</organism>
<dbReference type="EMBL" id="JAFIQS010000008">
    <property type="protein sequence ID" value="KAG5166037.1"/>
    <property type="molecule type" value="Genomic_DNA"/>
</dbReference>
<evidence type="ECO:0000313" key="1">
    <source>
        <dbReference type="EMBL" id="KAG5166037.1"/>
    </source>
</evidence>
<proteinExistence type="predicted"/>
<accession>A0A8H8CH29</accession>
<dbReference type="AlphaFoldDB" id="A0A8H8CH29"/>
<name>A0A8H8CH29_PSICU</name>
<gene>
    <name evidence="1" type="ORF">JR316_008105</name>
</gene>
<protein>
    <submittedName>
        <fullName evidence="1">Uncharacterized protein</fullName>
    </submittedName>
</protein>
<reference evidence="1" key="1">
    <citation type="submission" date="2021-02" db="EMBL/GenBank/DDBJ databases">
        <title>Psilocybe cubensis genome.</title>
        <authorList>
            <person name="Mckernan K.J."/>
            <person name="Crawford S."/>
            <person name="Trippe A."/>
            <person name="Kane L.T."/>
            <person name="Mclaughlin S."/>
        </authorList>
    </citation>
    <scope>NUCLEOTIDE SEQUENCE [LARGE SCALE GENOMIC DNA]</scope>
    <source>
        <strain evidence="1">MGC-MH-2018</strain>
    </source>
</reference>
<comment type="caution">
    <text evidence="1">The sequence shown here is derived from an EMBL/GenBank/DDBJ whole genome shotgun (WGS) entry which is preliminary data.</text>
</comment>